<dbReference type="Pfam" id="PF07501">
    <property type="entry name" value="G5"/>
    <property type="match status" value="1"/>
</dbReference>
<keyword evidence="3" id="KW-1133">Transmembrane helix</keyword>
<dbReference type="SMART" id="SM01208">
    <property type="entry name" value="G5"/>
    <property type="match status" value="1"/>
</dbReference>
<keyword evidence="3" id="KW-0472">Membrane</keyword>
<organism evidence="5 6">
    <name type="scientific">Candidatus Ruthenibacterium merdavium</name>
    <dbReference type="NCBI Taxonomy" id="2838752"/>
    <lineage>
        <taxon>Bacteria</taxon>
        <taxon>Bacillati</taxon>
        <taxon>Bacillota</taxon>
        <taxon>Clostridia</taxon>
        <taxon>Eubacteriales</taxon>
        <taxon>Oscillospiraceae</taxon>
        <taxon>Ruthenibacterium</taxon>
    </lineage>
</organism>
<dbReference type="InterPro" id="IPR016047">
    <property type="entry name" value="M23ase_b-sheet_dom"/>
</dbReference>
<protein>
    <submittedName>
        <fullName evidence="5">Peptidoglycan DD-metalloendopeptidase family protein</fullName>
    </submittedName>
</protein>
<evidence type="ECO:0000313" key="5">
    <source>
        <dbReference type="EMBL" id="HJC72806.1"/>
    </source>
</evidence>
<reference evidence="5" key="1">
    <citation type="journal article" date="2021" name="PeerJ">
        <title>Extensive microbial diversity within the chicken gut microbiome revealed by metagenomics and culture.</title>
        <authorList>
            <person name="Gilroy R."/>
            <person name="Ravi A."/>
            <person name="Getino M."/>
            <person name="Pursley I."/>
            <person name="Horton D.L."/>
            <person name="Alikhan N.F."/>
            <person name="Baker D."/>
            <person name="Gharbi K."/>
            <person name="Hall N."/>
            <person name="Watson M."/>
            <person name="Adriaenssens E.M."/>
            <person name="Foster-Nyarko E."/>
            <person name="Jarju S."/>
            <person name="Secka A."/>
            <person name="Antonio M."/>
            <person name="Oren A."/>
            <person name="Chaudhuri R.R."/>
            <person name="La Ragione R."/>
            <person name="Hildebrand F."/>
            <person name="Pallen M.J."/>
        </authorList>
    </citation>
    <scope>NUCLEOTIDE SEQUENCE</scope>
    <source>
        <strain evidence="5">5933</strain>
    </source>
</reference>
<sequence>MNEQHSLPPSQNGTPQPPKKEQKKGVTAILDSQAIEKALLNMQRGSNEAAVTELRTKASGTLPIRVVVNALGQMLYRIGTQAEYLFVLLLRAAKRISAAVFAVFAAVVAAFAAPVLHFFASMMHDITEPWRKIVQGLRSARQTMRESEEGRAAGLRQIKQGIRFNRHVLMGTLNWIFPVGAALLFAFTAHQMLLNGFSLRVTYNGEVIGFVEADTVWDSAVKIVNSRIIASNDDAVNADWLAKPSFSIVPVDPAARSSATVMADTLISQSSDQIQNATGVTVDGALVGVAEGAAELQAALDGLLAPYQTGAEGHEVSFARDIQLVSGVYYTSSIHTVEEVVEMLRANPEYLQVRTVDIEEYDAEIPVEVVEQPSDQYYVGVKRTIQRGKEGEQHVIARVTRIDGTEVSREPIETTVLKEMQPEIVMVGTKEKLASIGQVGSGQWTFPVPGYRSHGTYPGHRGHDIQAAYGTPIYAAEGGTVLKAEYHWSWGYYVLIDHHNGLYSLYGHCSSLAVVPGQEVARGELISYVGSTGTSFGNHLHMEVWSDPSGSWSCLLDPLDFVTPPNG</sequence>
<keyword evidence="1" id="KW-0732">Signal</keyword>
<dbReference type="AlphaFoldDB" id="A0A9D2TKU8"/>
<comment type="caution">
    <text evidence="5">The sequence shown here is derived from an EMBL/GenBank/DDBJ whole genome shotgun (WGS) entry which is preliminary data.</text>
</comment>
<dbReference type="PANTHER" id="PTHR21666:SF270">
    <property type="entry name" value="MUREIN HYDROLASE ACTIVATOR ENVC"/>
    <property type="match status" value="1"/>
</dbReference>
<evidence type="ECO:0000259" key="4">
    <source>
        <dbReference type="PROSITE" id="PS51109"/>
    </source>
</evidence>
<dbReference type="InterPro" id="IPR050570">
    <property type="entry name" value="Cell_wall_metabolism_enzyme"/>
</dbReference>
<feature type="transmembrane region" description="Helical" evidence="3">
    <location>
        <begin position="175"/>
        <end position="194"/>
    </location>
</feature>
<dbReference type="PROSITE" id="PS51109">
    <property type="entry name" value="G5"/>
    <property type="match status" value="1"/>
</dbReference>
<proteinExistence type="predicted"/>
<dbReference type="PANTHER" id="PTHR21666">
    <property type="entry name" value="PEPTIDASE-RELATED"/>
    <property type="match status" value="1"/>
</dbReference>
<reference evidence="5" key="2">
    <citation type="submission" date="2021-04" db="EMBL/GenBank/DDBJ databases">
        <authorList>
            <person name="Gilroy R."/>
        </authorList>
    </citation>
    <scope>NUCLEOTIDE SEQUENCE</scope>
    <source>
        <strain evidence="5">5933</strain>
    </source>
</reference>
<accession>A0A9D2TKU8</accession>
<dbReference type="InterPro" id="IPR011098">
    <property type="entry name" value="G5_dom"/>
</dbReference>
<feature type="transmembrane region" description="Helical" evidence="3">
    <location>
        <begin position="98"/>
        <end position="120"/>
    </location>
</feature>
<dbReference type="Proteomes" id="UP000823918">
    <property type="component" value="Unassembled WGS sequence"/>
</dbReference>
<feature type="compositionally biased region" description="Polar residues" evidence="2">
    <location>
        <begin position="1"/>
        <end position="14"/>
    </location>
</feature>
<gene>
    <name evidence="5" type="ORF">H9698_08465</name>
</gene>
<evidence type="ECO:0000256" key="2">
    <source>
        <dbReference type="SAM" id="MobiDB-lite"/>
    </source>
</evidence>
<dbReference type="CDD" id="cd12797">
    <property type="entry name" value="M23_peptidase"/>
    <property type="match status" value="1"/>
</dbReference>
<dbReference type="Gene3D" id="2.70.70.10">
    <property type="entry name" value="Glucose Permease (Domain IIA)"/>
    <property type="match status" value="1"/>
</dbReference>
<dbReference type="InterPro" id="IPR011055">
    <property type="entry name" value="Dup_hybrid_motif"/>
</dbReference>
<dbReference type="GO" id="GO:0004222">
    <property type="term" value="F:metalloendopeptidase activity"/>
    <property type="evidence" value="ECO:0007669"/>
    <property type="project" value="TreeGrafter"/>
</dbReference>
<dbReference type="Gene3D" id="2.20.230.10">
    <property type="entry name" value="Resuscitation-promoting factor rpfb"/>
    <property type="match status" value="1"/>
</dbReference>
<dbReference type="Pfam" id="PF01551">
    <property type="entry name" value="Peptidase_M23"/>
    <property type="match status" value="1"/>
</dbReference>
<evidence type="ECO:0000313" key="6">
    <source>
        <dbReference type="Proteomes" id="UP000823918"/>
    </source>
</evidence>
<feature type="region of interest" description="Disordered" evidence="2">
    <location>
        <begin position="1"/>
        <end position="25"/>
    </location>
</feature>
<evidence type="ECO:0000256" key="1">
    <source>
        <dbReference type="ARBA" id="ARBA00022729"/>
    </source>
</evidence>
<name>A0A9D2TKU8_9FIRM</name>
<dbReference type="SUPFAM" id="SSF51261">
    <property type="entry name" value="Duplicated hybrid motif"/>
    <property type="match status" value="1"/>
</dbReference>
<dbReference type="EMBL" id="DWWA01000042">
    <property type="protein sequence ID" value="HJC72806.1"/>
    <property type="molecule type" value="Genomic_DNA"/>
</dbReference>
<keyword evidence="3" id="KW-0812">Transmembrane</keyword>
<evidence type="ECO:0000256" key="3">
    <source>
        <dbReference type="SAM" id="Phobius"/>
    </source>
</evidence>
<feature type="domain" description="G5" evidence="4">
    <location>
        <begin position="350"/>
        <end position="431"/>
    </location>
</feature>